<dbReference type="AlphaFoldDB" id="A0A318N672"/>
<dbReference type="Gene3D" id="3.30.1910.20">
    <property type="entry name" value="asparaginyl-tRNA synthetase, N-terminal domain"/>
    <property type="match status" value="1"/>
</dbReference>
<evidence type="ECO:0000313" key="2">
    <source>
        <dbReference type="Proteomes" id="UP000247565"/>
    </source>
</evidence>
<dbReference type="RefSeq" id="WP_110439311.1">
    <property type="nucleotide sequence ID" value="NZ_CP046393.1"/>
</dbReference>
<proteinExistence type="predicted"/>
<dbReference type="Proteomes" id="UP000247565">
    <property type="component" value="Unassembled WGS sequence"/>
</dbReference>
<dbReference type="EMBL" id="QGLT01000003">
    <property type="protein sequence ID" value="PXZ00388.1"/>
    <property type="molecule type" value="Genomic_DNA"/>
</dbReference>
<sequence>MSIQRPGKLFSSKWAEYDDRFNIEDTGADYQNGRADIEKGFPKQTMISTLKGGVPPWGQDHNGILYQITEAIQWIQTGGLPSFNQDFCNKNNGYSKGTIVQGDDPNRPWVLWQCLEDNNRFNPNQNKVNIINPQNGWIQYPVISEREGNTLYYNDDGKMLIASPTVITEVYVSSTEGSDNTGDGTRNKPFFSITKAISVTPDGRGHYCLFKIWGYI</sequence>
<keyword evidence="2" id="KW-1185">Reference proteome</keyword>
<protein>
    <submittedName>
        <fullName evidence="1">Uncharacterized protein</fullName>
    </submittedName>
</protein>
<evidence type="ECO:0000313" key="1">
    <source>
        <dbReference type="EMBL" id="PXZ00388.1"/>
    </source>
</evidence>
<accession>A0A318N672</accession>
<reference evidence="1 2" key="1">
    <citation type="submission" date="2018-05" db="EMBL/GenBank/DDBJ databases">
        <title>Reference genomes for bee gut microbiota database.</title>
        <authorList>
            <person name="Ellegaard K.M."/>
        </authorList>
    </citation>
    <scope>NUCLEOTIDE SEQUENCE [LARGE SCALE GENOMIC DNA]</scope>
    <source>
        <strain evidence="1 2">ESL0284</strain>
    </source>
</reference>
<dbReference type="OrthoDB" id="7225292at2"/>
<comment type="caution">
    <text evidence="1">The sequence shown here is derived from an EMBL/GenBank/DDBJ whole genome shotgun (WGS) entry which is preliminary data.</text>
</comment>
<organism evidence="1 2">
    <name type="scientific">Commensalibacter melissae</name>
    <dbReference type="NCBI Taxonomy" id="2070537"/>
    <lineage>
        <taxon>Bacteria</taxon>
        <taxon>Pseudomonadati</taxon>
        <taxon>Pseudomonadota</taxon>
        <taxon>Alphaproteobacteria</taxon>
        <taxon>Acetobacterales</taxon>
        <taxon>Acetobacteraceae</taxon>
    </lineage>
</organism>
<gene>
    <name evidence="1" type="ORF">DK869_07135</name>
</gene>
<name>A0A318N672_9PROT</name>